<dbReference type="EMBL" id="BROH01000011">
    <property type="protein sequence ID" value="GKY89295.1"/>
    <property type="molecule type" value="Genomic_DNA"/>
</dbReference>
<dbReference type="Proteomes" id="UP001144205">
    <property type="component" value="Unassembled WGS sequence"/>
</dbReference>
<dbReference type="RefSeq" id="WP_281843326.1">
    <property type="nucleotide sequence ID" value="NZ_BROH01000011.1"/>
</dbReference>
<gene>
    <name evidence="1" type="ORF">STA1M1_31640</name>
</gene>
<comment type="caution">
    <text evidence="1">The sequence shown here is derived from an EMBL/GenBank/DDBJ whole genome shotgun (WGS) entry which is preliminary data.</text>
</comment>
<name>A0ABQ5LWE0_9RHOB</name>
<reference evidence="1" key="1">
    <citation type="journal article" date="2023" name="Int. J. Syst. Evol. Microbiol.">
        <title>Sinisalibacter aestuarii sp. nov., isolated from estuarine sediment of the Arakawa River.</title>
        <authorList>
            <person name="Arafat S.T."/>
            <person name="Hirano S."/>
            <person name="Sato A."/>
            <person name="Takeuchi K."/>
            <person name="Yasuda T."/>
            <person name="Terahara T."/>
            <person name="Hamada M."/>
            <person name="Kobayashi T."/>
        </authorList>
    </citation>
    <scope>NUCLEOTIDE SEQUENCE</scope>
    <source>
        <strain evidence="1">B-399</strain>
    </source>
</reference>
<evidence type="ECO:0000313" key="1">
    <source>
        <dbReference type="EMBL" id="GKY89295.1"/>
    </source>
</evidence>
<proteinExistence type="predicted"/>
<protein>
    <submittedName>
        <fullName evidence="1">Uncharacterized protein</fullName>
    </submittedName>
</protein>
<organism evidence="1 2">
    <name type="scientific">Sinisalibacter aestuarii</name>
    <dbReference type="NCBI Taxonomy" id="2949426"/>
    <lineage>
        <taxon>Bacteria</taxon>
        <taxon>Pseudomonadati</taxon>
        <taxon>Pseudomonadota</taxon>
        <taxon>Alphaproteobacteria</taxon>
        <taxon>Rhodobacterales</taxon>
        <taxon>Roseobacteraceae</taxon>
        <taxon>Sinisalibacter</taxon>
    </lineage>
</organism>
<evidence type="ECO:0000313" key="2">
    <source>
        <dbReference type="Proteomes" id="UP001144205"/>
    </source>
</evidence>
<sequence>MKAWAELTTDEQLQLRLDYQAHLDSLPPTCSLDDKVTAFANWLAERDVGFSLEDVSRRRPRD</sequence>
<accession>A0ABQ5LWE0</accession>
<keyword evidence="2" id="KW-1185">Reference proteome</keyword>